<keyword evidence="2" id="KW-1133">Transmembrane helix</keyword>
<gene>
    <name evidence="3" type="ORF">T440DRAFT_478498</name>
</gene>
<reference evidence="3" key="1">
    <citation type="submission" date="2020-01" db="EMBL/GenBank/DDBJ databases">
        <authorList>
            <consortium name="DOE Joint Genome Institute"/>
            <person name="Haridas S."/>
            <person name="Albert R."/>
            <person name="Binder M."/>
            <person name="Bloem J."/>
            <person name="Labutti K."/>
            <person name="Salamov A."/>
            <person name="Andreopoulos B."/>
            <person name="Baker S.E."/>
            <person name="Barry K."/>
            <person name="Bills G."/>
            <person name="Bluhm B.H."/>
            <person name="Cannon C."/>
            <person name="Castanera R."/>
            <person name="Culley D.E."/>
            <person name="Daum C."/>
            <person name="Ezra D."/>
            <person name="Gonzalez J.B."/>
            <person name="Henrissat B."/>
            <person name="Kuo A."/>
            <person name="Liang C."/>
            <person name="Lipzen A."/>
            <person name="Lutzoni F."/>
            <person name="Magnuson J."/>
            <person name="Mondo S."/>
            <person name="Nolan M."/>
            <person name="Ohm R."/>
            <person name="Pangilinan J."/>
            <person name="Park H.-J."/>
            <person name="Ramirez L."/>
            <person name="Alfaro M."/>
            <person name="Sun H."/>
            <person name="Tritt A."/>
            <person name="Yoshinaga Y."/>
            <person name="Zwiers L.-H."/>
            <person name="Turgeon B.G."/>
            <person name="Goodwin S.B."/>
            <person name="Spatafora J.W."/>
            <person name="Crous P.W."/>
            <person name="Grigoriev I.V."/>
        </authorList>
    </citation>
    <scope>NUCLEOTIDE SEQUENCE</scope>
    <source>
        <strain evidence="3">IPT5</strain>
    </source>
</reference>
<evidence type="ECO:0000256" key="2">
    <source>
        <dbReference type="SAM" id="Phobius"/>
    </source>
</evidence>
<dbReference type="EMBL" id="MU006302">
    <property type="protein sequence ID" value="KAF2851487.1"/>
    <property type="molecule type" value="Genomic_DNA"/>
</dbReference>
<keyword evidence="2" id="KW-0812">Transmembrane</keyword>
<dbReference type="AlphaFoldDB" id="A0A6A7B9S6"/>
<dbReference type="Proteomes" id="UP000799423">
    <property type="component" value="Unassembled WGS sequence"/>
</dbReference>
<sequence length="343" mass="38574">MQSRRNSNPRMAPGQVPGQAPRASRGRSFVSVRTASSGRERRTSINTHDRADTTIALTQTQKAEMAVAIIASLTIRSRPSHKDASWSSLSQAIGDCLHSSASSASSPQGPRRFSRHFNILGLNMNFRALLDLVFTRSFWSLETMGKFSFALLQGFFIFILSFLIILPRMLVLILAGVLYFLPECIFRCLPTIATTPVRQSRRYVTKIGQGAEQRIEMRLAATKKDRGSGEAVIVTYRGGLGQKCPLSEFLSVYDILLLVTQDLHYVDIENLGRVSRGVREAVMPQQSIHHRMNVFRKYTCQTPDRESSIAECWVCYKQSPRLDHFFTWRTVRHTVEAATIAAS</sequence>
<feature type="region of interest" description="Disordered" evidence="1">
    <location>
        <begin position="1"/>
        <end position="52"/>
    </location>
</feature>
<proteinExistence type="predicted"/>
<keyword evidence="4" id="KW-1185">Reference proteome</keyword>
<feature type="transmembrane region" description="Helical" evidence="2">
    <location>
        <begin position="155"/>
        <end position="181"/>
    </location>
</feature>
<evidence type="ECO:0000313" key="4">
    <source>
        <dbReference type="Proteomes" id="UP000799423"/>
    </source>
</evidence>
<keyword evidence="2" id="KW-0472">Membrane</keyword>
<accession>A0A6A7B9S6</accession>
<protein>
    <submittedName>
        <fullName evidence="3">Uncharacterized protein</fullName>
    </submittedName>
</protein>
<dbReference type="OrthoDB" id="4191440at2759"/>
<feature type="compositionally biased region" description="Basic and acidic residues" evidence="1">
    <location>
        <begin position="38"/>
        <end position="52"/>
    </location>
</feature>
<name>A0A6A7B9S6_9PLEO</name>
<evidence type="ECO:0000256" key="1">
    <source>
        <dbReference type="SAM" id="MobiDB-lite"/>
    </source>
</evidence>
<organism evidence="3 4">
    <name type="scientific">Plenodomus tracheiphilus IPT5</name>
    <dbReference type="NCBI Taxonomy" id="1408161"/>
    <lineage>
        <taxon>Eukaryota</taxon>
        <taxon>Fungi</taxon>
        <taxon>Dikarya</taxon>
        <taxon>Ascomycota</taxon>
        <taxon>Pezizomycotina</taxon>
        <taxon>Dothideomycetes</taxon>
        <taxon>Pleosporomycetidae</taxon>
        <taxon>Pleosporales</taxon>
        <taxon>Pleosporineae</taxon>
        <taxon>Leptosphaeriaceae</taxon>
        <taxon>Plenodomus</taxon>
    </lineage>
</organism>
<evidence type="ECO:0000313" key="3">
    <source>
        <dbReference type="EMBL" id="KAF2851487.1"/>
    </source>
</evidence>